<dbReference type="Proteomes" id="UP000242814">
    <property type="component" value="Unassembled WGS sequence"/>
</dbReference>
<sequence length="171" mass="18451">MALSPPKPLQAPNPSRTWPGLPFAVGPVSAHARCERKPFFFSKNPNSRPPALHDPPTRASRSGDPGAIMEYLIGTYDTQGPEVELLNVQAEAVSFGQAFFLPKFIIPGKLESCDLGGYVKEVRRLCGMIDGLAAWEVDAGGYFGVVLGKVRSILVGVKYSYDDLVILCLGS</sequence>
<dbReference type="Gene3D" id="1.20.1050.130">
    <property type="match status" value="1"/>
</dbReference>
<dbReference type="VEuPathDB" id="FungiDB:PADG_05379"/>
<comment type="caution">
    <text evidence="2">The sequence shown here is derived from an EMBL/GenBank/DDBJ whole genome shotgun (WGS) entry which is preliminary data.</text>
</comment>
<name>A0A1D2J7U4_PARBR</name>
<evidence type="ECO:0000256" key="1">
    <source>
        <dbReference type="SAM" id="MobiDB-lite"/>
    </source>
</evidence>
<accession>A0A1D2J7U4</accession>
<protein>
    <recommendedName>
        <fullName evidence="4">GST N-terminal domain-containing protein</fullName>
    </recommendedName>
</protein>
<dbReference type="AlphaFoldDB" id="A0A1D2J7U4"/>
<feature type="region of interest" description="Disordered" evidence="1">
    <location>
        <begin position="39"/>
        <end position="63"/>
    </location>
</feature>
<proteinExistence type="predicted"/>
<gene>
    <name evidence="2" type="ORF">ACO22_06303</name>
</gene>
<evidence type="ECO:0008006" key="4">
    <source>
        <dbReference type="Google" id="ProtNLM"/>
    </source>
</evidence>
<evidence type="ECO:0000313" key="2">
    <source>
        <dbReference type="EMBL" id="ODH17058.1"/>
    </source>
</evidence>
<dbReference type="EMBL" id="LZYO01000330">
    <property type="protein sequence ID" value="ODH17058.1"/>
    <property type="molecule type" value="Genomic_DNA"/>
</dbReference>
<dbReference type="InterPro" id="IPR036249">
    <property type="entry name" value="Thioredoxin-like_sf"/>
</dbReference>
<evidence type="ECO:0000313" key="3">
    <source>
        <dbReference type="Proteomes" id="UP000242814"/>
    </source>
</evidence>
<reference evidence="2 3" key="1">
    <citation type="submission" date="2016-06" db="EMBL/GenBank/DDBJ databases">
        <authorList>
            <person name="Kjaerup R.B."/>
            <person name="Dalgaard T.S."/>
            <person name="Juul-Madsen H.R."/>
        </authorList>
    </citation>
    <scope>NUCLEOTIDE SEQUENCE [LARGE SCALE GENOMIC DNA]</scope>
    <source>
        <strain evidence="2 3">Pb300</strain>
    </source>
</reference>
<dbReference type="SUPFAM" id="SSF52833">
    <property type="entry name" value="Thioredoxin-like"/>
    <property type="match status" value="1"/>
</dbReference>
<dbReference type="VEuPathDB" id="FungiDB:PABG_04753"/>
<organism evidence="2 3">
    <name type="scientific">Paracoccidioides brasiliensis</name>
    <dbReference type="NCBI Taxonomy" id="121759"/>
    <lineage>
        <taxon>Eukaryota</taxon>
        <taxon>Fungi</taxon>
        <taxon>Dikarya</taxon>
        <taxon>Ascomycota</taxon>
        <taxon>Pezizomycotina</taxon>
        <taxon>Eurotiomycetes</taxon>
        <taxon>Eurotiomycetidae</taxon>
        <taxon>Onygenales</taxon>
        <taxon>Ajellomycetaceae</taxon>
        <taxon>Paracoccidioides</taxon>
    </lineage>
</organism>